<keyword evidence="8" id="KW-1185">Reference proteome</keyword>
<dbReference type="InterPro" id="IPR015510">
    <property type="entry name" value="PGRP"/>
</dbReference>
<feature type="compositionally biased region" description="Basic and acidic residues" evidence="5">
    <location>
        <begin position="147"/>
        <end position="157"/>
    </location>
</feature>
<gene>
    <name evidence="7" type="ORF">Zmor_015928</name>
</gene>
<dbReference type="PANTHER" id="PTHR11022:SF74">
    <property type="entry name" value="PEPTIDOGLYCAN-RECOGNITION PROTEIN SA"/>
    <property type="match status" value="1"/>
</dbReference>
<dbReference type="CDD" id="cd06583">
    <property type="entry name" value="PGRP"/>
    <property type="match status" value="1"/>
</dbReference>
<dbReference type="InterPro" id="IPR002502">
    <property type="entry name" value="Amidase_domain"/>
</dbReference>
<keyword evidence="2" id="KW-0399">Innate immunity</keyword>
<dbReference type="SMART" id="SM00701">
    <property type="entry name" value="PGRP"/>
    <property type="match status" value="1"/>
</dbReference>
<dbReference type="InterPro" id="IPR006619">
    <property type="entry name" value="PGRP_domain_met/bac"/>
</dbReference>
<evidence type="ECO:0000256" key="2">
    <source>
        <dbReference type="ARBA" id="ARBA00022588"/>
    </source>
</evidence>
<proteinExistence type="inferred from homology"/>
<dbReference type="FunFam" id="3.40.80.10:FF:000001">
    <property type="entry name" value="Peptidoglycan recognition protein 1"/>
    <property type="match status" value="1"/>
</dbReference>
<evidence type="ECO:0000313" key="8">
    <source>
        <dbReference type="Proteomes" id="UP001168821"/>
    </source>
</evidence>
<dbReference type="GO" id="GO:0008745">
    <property type="term" value="F:N-acetylmuramoyl-L-alanine amidase activity"/>
    <property type="evidence" value="ECO:0007669"/>
    <property type="project" value="InterPro"/>
</dbReference>
<evidence type="ECO:0000313" key="7">
    <source>
        <dbReference type="EMBL" id="KAJ3656883.1"/>
    </source>
</evidence>
<name>A0AA38IKR7_9CUCU</name>
<reference evidence="7" key="1">
    <citation type="journal article" date="2023" name="G3 (Bethesda)">
        <title>Whole genome assemblies of Zophobas morio and Tenebrio molitor.</title>
        <authorList>
            <person name="Kaur S."/>
            <person name="Stinson S.A."/>
            <person name="diCenzo G.C."/>
        </authorList>
    </citation>
    <scope>NUCLEOTIDE SEQUENCE</scope>
    <source>
        <strain evidence="7">QUZm001</strain>
    </source>
</reference>
<accession>A0AA38IKR7</accession>
<dbReference type="InterPro" id="IPR036505">
    <property type="entry name" value="Amidase/PGRP_sf"/>
</dbReference>
<evidence type="ECO:0000256" key="3">
    <source>
        <dbReference type="ARBA" id="ARBA00022859"/>
    </source>
</evidence>
<dbReference type="GO" id="GO:0009253">
    <property type="term" value="P:peptidoglycan catabolic process"/>
    <property type="evidence" value="ECO:0007669"/>
    <property type="project" value="InterPro"/>
</dbReference>
<comment type="caution">
    <text evidence="7">The sequence shown here is derived from an EMBL/GenBank/DDBJ whole genome shotgun (WGS) entry which is preliminary data.</text>
</comment>
<dbReference type="PANTHER" id="PTHR11022">
    <property type="entry name" value="PEPTIDOGLYCAN RECOGNITION PROTEIN"/>
    <property type="match status" value="1"/>
</dbReference>
<comment type="function">
    <text evidence="4">Peptidoglycan-recognition protein probably involved in innate immunity by binding to peptidoglycans (PGN) of bacteria and activating the prophenoloxidase (proPO) cascade immune response. Binds to 1,3-beta-D-glucan and PGN.</text>
</comment>
<evidence type="ECO:0000259" key="6">
    <source>
        <dbReference type="SMART" id="SM00701"/>
    </source>
</evidence>
<keyword evidence="3" id="KW-0391">Immunity</keyword>
<dbReference type="AlphaFoldDB" id="A0AA38IKR7"/>
<feature type="region of interest" description="Disordered" evidence="5">
    <location>
        <begin position="138"/>
        <end position="157"/>
    </location>
</feature>
<sequence length="157" mass="17899">METVVHHTDTKACDTEAACNAIVKSIQDFHMDKQQFPDIRYNFLVGGDGQVYEGTGWHHKGSHTHGYDSESFGIGFIGSFRKESPPEKQLLAFETFLYCSVNMLELKEGYKLFETRQVGNMASPGDKLHDAIQKFHRFSTNPPNKTATDDQHHHHHH</sequence>
<dbReference type="Pfam" id="PF01510">
    <property type="entry name" value="Amidase_2"/>
    <property type="match status" value="1"/>
</dbReference>
<evidence type="ECO:0000256" key="4">
    <source>
        <dbReference type="ARBA" id="ARBA00057187"/>
    </source>
</evidence>
<dbReference type="EMBL" id="JALNTZ010000004">
    <property type="protein sequence ID" value="KAJ3656883.1"/>
    <property type="molecule type" value="Genomic_DNA"/>
</dbReference>
<feature type="domain" description="Peptidoglycan recognition protein family" evidence="6">
    <location>
        <begin position="2"/>
        <end position="119"/>
    </location>
</feature>
<dbReference type="GO" id="GO:0045087">
    <property type="term" value="P:innate immune response"/>
    <property type="evidence" value="ECO:0007669"/>
    <property type="project" value="UniProtKB-KW"/>
</dbReference>
<dbReference type="GO" id="GO:0008270">
    <property type="term" value="F:zinc ion binding"/>
    <property type="evidence" value="ECO:0007669"/>
    <property type="project" value="InterPro"/>
</dbReference>
<protein>
    <recommendedName>
        <fullName evidence="6">Peptidoglycan recognition protein family domain-containing protein</fullName>
    </recommendedName>
</protein>
<comment type="similarity">
    <text evidence="1">Belongs to the N-acetylmuramoyl-L-alanine amidase 2 family.</text>
</comment>
<evidence type="ECO:0000256" key="1">
    <source>
        <dbReference type="ARBA" id="ARBA00007553"/>
    </source>
</evidence>
<dbReference type="Gene3D" id="3.40.80.10">
    <property type="entry name" value="Peptidoglycan recognition protein-like"/>
    <property type="match status" value="1"/>
</dbReference>
<evidence type="ECO:0000256" key="5">
    <source>
        <dbReference type="SAM" id="MobiDB-lite"/>
    </source>
</evidence>
<dbReference type="SUPFAM" id="SSF55846">
    <property type="entry name" value="N-acetylmuramoyl-L-alanine amidase-like"/>
    <property type="match status" value="1"/>
</dbReference>
<organism evidence="7 8">
    <name type="scientific">Zophobas morio</name>
    <dbReference type="NCBI Taxonomy" id="2755281"/>
    <lineage>
        <taxon>Eukaryota</taxon>
        <taxon>Metazoa</taxon>
        <taxon>Ecdysozoa</taxon>
        <taxon>Arthropoda</taxon>
        <taxon>Hexapoda</taxon>
        <taxon>Insecta</taxon>
        <taxon>Pterygota</taxon>
        <taxon>Neoptera</taxon>
        <taxon>Endopterygota</taxon>
        <taxon>Coleoptera</taxon>
        <taxon>Polyphaga</taxon>
        <taxon>Cucujiformia</taxon>
        <taxon>Tenebrionidae</taxon>
        <taxon>Zophobas</taxon>
    </lineage>
</organism>
<dbReference type="Proteomes" id="UP001168821">
    <property type="component" value="Unassembled WGS sequence"/>
</dbReference>